<dbReference type="CDD" id="cd05804">
    <property type="entry name" value="StaR_like"/>
    <property type="match status" value="1"/>
</dbReference>
<proteinExistence type="inferred from homology"/>
<name>A0A0M6XUF0_9RHOB</name>
<dbReference type="AlphaFoldDB" id="A0A0M6XUF0"/>
<keyword evidence="6" id="KW-1185">Reference proteome</keyword>
<evidence type="ECO:0000256" key="2">
    <source>
        <dbReference type="ARBA" id="ARBA00019992"/>
    </source>
</evidence>
<dbReference type="PANTHER" id="PTHR16263:SF4">
    <property type="entry name" value="TETRATRICOPEPTIDE REPEAT PROTEIN 38"/>
    <property type="match status" value="1"/>
</dbReference>
<comment type="similarity">
    <text evidence="1">Belongs to the TTC38 family.</text>
</comment>
<evidence type="ECO:0000313" key="5">
    <source>
        <dbReference type="EMBL" id="CTQ34362.1"/>
    </source>
</evidence>
<keyword evidence="4" id="KW-0802">TPR repeat</keyword>
<evidence type="ECO:0000313" key="6">
    <source>
        <dbReference type="Proteomes" id="UP000048908"/>
    </source>
</evidence>
<evidence type="ECO:0000256" key="4">
    <source>
        <dbReference type="ARBA" id="ARBA00022803"/>
    </source>
</evidence>
<dbReference type="SUPFAM" id="SSF48452">
    <property type="entry name" value="TPR-like"/>
    <property type="match status" value="1"/>
</dbReference>
<dbReference type="RefSeq" id="WP_055683725.1">
    <property type="nucleotide sequence ID" value="NZ_CXPG01000021.1"/>
</dbReference>
<dbReference type="PANTHER" id="PTHR16263">
    <property type="entry name" value="TETRATRICOPEPTIDE REPEAT PROTEIN 38"/>
    <property type="match status" value="1"/>
</dbReference>
<dbReference type="InterPro" id="IPR011990">
    <property type="entry name" value="TPR-like_helical_dom_sf"/>
</dbReference>
<sequence>MSRHDHFDQPVSLDSAVAVAEWNAMAGAFLAHGASTPDHLARLLDLAPDYGGAHALKGLFLVLLGRRELLADARAALARAKEYEADANLRERDLMLALRHLLDGSPKAAMTALETTLRRAPTDTLAMKLGHALRFVTGDAAGMRRSIERVLPCYGSEHAGHGYLLGCHAFALEETGDYAAATAAGHAALDLAPDDAWGLHAVAHVHDMTADAAGGLDWIDRRQAAWGHCNNFRFHVWWHRALMLLDLGRMDAALACYDEHVRAERTDDYRDIANATSLLLRLELEGIDVGHRWSELADLADARTADGCLVFADLHYLLALTGDGRDAAAGRIVSRLADTARPPEGRHGPGPAAARGLAAFAAGDHAAAFAALSAARPHMQDIGGSHAQRDVFERITIDSGIRAGLLTQAGAFLDDRTARRGGCEDRYAAVRRAFIAGAANFPCSRSATA</sequence>
<dbReference type="OrthoDB" id="9815900at2"/>
<accession>A0A0M6XUF0</accession>
<dbReference type="InterPro" id="IPR033891">
    <property type="entry name" value="TTC38"/>
</dbReference>
<organism evidence="5 6">
    <name type="scientific">Jannaschia rubra</name>
    <dbReference type="NCBI Taxonomy" id="282197"/>
    <lineage>
        <taxon>Bacteria</taxon>
        <taxon>Pseudomonadati</taxon>
        <taxon>Pseudomonadota</taxon>
        <taxon>Alphaproteobacteria</taxon>
        <taxon>Rhodobacterales</taxon>
        <taxon>Roseobacteraceae</taxon>
        <taxon>Jannaschia</taxon>
    </lineage>
</organism>
<protein>
    <recommendedName>
        <fullName evidence="2">Tetratricopeptide repeat protein 38</fullName>
    </recommendedName>
</protein>
<dbReference type="Gene3D" id="1.25.40.10">
    <property type="entry name" value="Tetratricopeptide repeat domain"/>
    <property type="match status" value="1"/>
</dbReference>
<dbReference type="Proteomes" id="UP000048908">
    <property type="component" value="Unassembled WGS sequence"/>
</dbReference>
<dbReference type="STRING" id="282197.SAMN04488517_10874"/>
<evidence type="ECO:0000256" key="1">
    <source>
        <dbReference type="ARBA" id="ARBA00005857"/>
    </source>
</evidence>
<dbReference type="EMBL" id="CXPG01000021">
    <property type="protein sequence ID" value="CTQ34362.1"/>
    <property type="molecule type" value="Genomic_DNA"/>
</dbReference>
<reference evidence="5 6" key="1">
    <citation type="submission" date="2015-07" db="EMBL/GenBank/DDBJ databases">
        <authorList>
            <person name="Noorani M."/>
        </authorList>
    </citation>
    <scope>NUCLEOTIDE SEQUENCE [LARGE SCALE GENOMIC DNA]</scope>
    <source>
        <strain evidence="5 6">CECT 5088</strain>
    </source>
</reference>
<gene>
    <name evidence="5" type="ORF">JAN5088_03157</name>
</gene>
<evidence type="ECO:0000256" key="3">
    <source>
        <dbReference type="ARBA" id="ARBA00022737"/>
    </source>
</evidence>
<keyword evidence="3" id="KW-0677">Repeat</keyword>